<organism evidence="12 13">
    <name type="scientific">Vanilla planifolia</name>
    <name type="common">Vanilla</name>
    <dbReference type="NCBI Taxonomy" id="51239"/>
    <lineage>
        <taxon>Eukaryota</taxon>
        <taxon>Viridiplantae</taxon>
        <taxon>Streptophyta</taxon>
        <taxon>Embryophyta</taxon>
        <taxon>Tracheophyta</taxon>
        <taxon>Spermatophyta</taxon>
        <taxon>Magnoliopsida</taxon>
        <taxon>Liliopsida</taxon>
        <taxon>Asparagales</taxon>
        <taxon>Orchidaceae</taxon>
        <taxon>Vanilloideae</taxon>
        <taxon>Vanilleae</taxon>
        <taxon>Vanilla</taxon>
    </lineage>
</organism>
<evidence type="ECO:0000256" key="6">
    <source>
        <dbReference type="ARBA" id="ARBA00023163"/>
    </source>
</evidence>
<comment type="subcellular location">
    <subcellularLocation>
        <location evidence="1">Nucleus</location>
    </subcellularLocation>
</comment>
<evidence type="ECO:0000313" key="13">
    <source>
        <dbReference type="Proteomes" id="UP000636800"/>
    </source>
</evidence>
<feature type="compositionally biased region" description="Polar residues" evidence="10">
    <location>
        <begin position="1"/>
        <end position="10"/>
    </location>
</feature>
<keyword evidence="5" id="KW-0805">Transcription regulation</keyword>
<dbReference type="Gene3D" id="3.30.50.10">
    <property type="entry name" value="Erythroid Transcription Factor GATA-1, subunit A"/>
    <property type="match status" value="1"/>
</dbReference>
<dbReference type="PROSITE" id="PS50114">
    <property type="entry name" value="GATA_ZN_FINGER_2"/>
    <property type="match status" value="1"/>
</dbReference>
<dbReference type="PROSITE" id="PS00344">
    <property type="entry name" value="GATA_ZN_FINGER_1"/>
    <property type="match status" value="1"/>
</dbReference>
<dbReference type="PANTHER" id="PTHR47255">
    <property type="entry name" value="GATA TRANSCRIPTION FACTOR 22-RELATED"/>
    <property type="match status" value="1"/>
</dbReference>
<dbReference type="OrthoDB" id="424823at2759"/>
<dbReference type="PANTHER" id="PTHR47255:SF4">
    <property type="entry name" value="GATA ZINC FINGER DOMAIN-CONTAINING PROTEIN 12"/>
    <property type="match status" value="1"/>
</dbReference>
<keyword evidence="4" id="KW-0862">Zinc</keyword>
<dbReference type="SMART" id="SM00401">
    <property type="entry name" value="ZnF_GATA"/>
    <property type="match status" value="1"/>
</dbReference>
<reference evidence="12 13" key="1">
    <citation type="journal article" date="2020" name="Nat. Food">
        <title>A phased Vanilla planifolia genome enables genetic improvement of flavour and production.</title>
        <authorList>
            <person name="Hasing T."/>
            <person name="Tang H."/>
            <person name="Brym M."/>
            <person name="Khazi F."/>
            <person name="Huang T."/>
            <person name="Chambers A.H."/>
        </authorList>
    </citation>
    <scope>NUCLEOTIDE SEQUENCE [LARGE SCALE GENOMIC DNA]</scope>
    <source>
        <tissue evidence="12">Leaf</tissue>
    </source>
</reference>
<comment type="caution">
    <text evidence="12">The sequence shown here is derived from an EMBL/GenBank/DDBJ whole genome shotgun (WGS) entry which is preliminary data.</text>
</comment>
<evidence type="ECO:0000256" key="2">
    <source>
        <dbReference type="ARBA" id="ARBA00022723"/>
    </source>
</evidence>
<sequence length="259" mass="28882">MSAQKTSGDSLSVKGEEEALNHFPTFTSSATTDDPSFPPRSLFDSLHDGGGTQGDLHEFARDLESYREPSCHNHGEGASNVPIKWMSSKMRLMKKLMGSDQIPMNKTRRRMSSPLQDRAVLNQEISNGNISPSCIVRVCSDCNTTKTPLWRSGPRGPKSLCNACGIRQMKARRALMAANVTSTRKEKNSGVDRTVPYKKRYKFTNHGEDHLKKLSFKDPLIELRRSSSPVFHPTFPQDDKDAAILLMTLSCDMIHGQVL</sequence>
<evidence type="ECO:0000256" key="4">
    <source>
        <dbReference type="ARBA" id="ARBA00022833"/>
    </source>
</evidence>
<dbReference type="GO" id="GO:0005634">
    <property type="term" value="C:nucleus"/>
    <property type="evidence" value="ECO:0007669"/>
    <property type="project" value="UniProtKB-SubCell"/>
</dbReference>
<dbReference type="GO" id="GO:0043565">
    <property type="term" value="F:sequence-specific DNA binding"/>
    <property type="evidence" value="ECO:0007669"/>
    <property type="project" value="InterPro"/>
</dbReference>
<dbReference type="GO" id="GO:0008270">
    <property type="term" value="F:zinc ion binding"/>
    <property type="evidence" value="ECO:0007669"/>
    <property type="project" value="UniProtKB-KW"/>
</dbReference>
<keyword evidence="2" id="KW-0479">Metal-binding</keyword>
<feature type="compositionally biased region" description="Polar residues" evidence="10">
    <location>
        <begin position="24"/>
        <end position="34"/>
    </location>
</feature>
<evidence type="ECO:0000256" key="5">
    <source>
        <dbReference type="ARBA" id="ARBA00023015"/>
    </source>
</evidence>
<evidence type="ECO:0000313" key="12">
    <source>
        <dbReference type="EMBL" id="KAG0492127.1"/>
    </source>
</evidence>
<keyword evidence="6" id="KW-0804">Transcription</keyword>
<comment type="similarity">
    <text evidence="8">Belongs to the type IV zinc-finger family. Class B subfamily.</text>
</comment>
<evidence type="ECO:0000256" key="3">
    <source>
        <dbReference type="ARBA" id="ARBA00022771"/>
    </source>
</evidence>
<accession>A0A835VB25</accession>
<feature type="domain" description="GATA-type" evidence="11">
    <location>
        <begin position="137"/>
        <end position="166"/>
    </location>
</feature>
<dbReference type="FunFam" id="3.30.50.10:FF:000055">
    <property type="entry name" value="GATA transcription factor 21"/>
    <property type="match status" value="1"/>
</dbReference>
<dbReference type="InterPro" id="IPR000679">
    <property type="entry name" value="Znf_GATA"/>
</dbReference>
<keyword evidence="7" id="KW-0539">Nucleus</keyword>
<feature type="region of interest" description="Disordered" evidence="10">
    <location>
        <begin position="1"/>
        <end position="56"/>
    </location>
</feature>
<dbReference type="CDD" id="cd00202">
    <property type="entry name" value="ZnF_GATA"/>
    <property type="match status" value="1"/>
</dbReference>
<evidence type="ECO:0000256" key="7">
    <source>
        <dbReference type="ARBA" id="ARBA00023242"/>
    </source>
</evidence>
<dbReference type="InterPro" id="IPR052138">
    <property type="entry name" value="GATA_ZnFinger_Domain"/>
</dbReference>
<name>A0A835VB25_VANPL</name>
<evidence type="ECO:0000256" key="8">
    <source>
        <dbReference type="ARBA" id="ARBA00024019"/>
    </source>
</evidence>
<dbReference type="InterPro" id="IPR013088">
    <property type="entry name" value="Znf_NHR/GATA"/>
</dbReference>
<dbReference type="EMBL" id="JADCNL010000002">
    <property type="protein sequence ID" value="KAG0492127.1"/>
    <property type="molecule type" value="Genomic_DNA"/>
</dbReference>
<proteinExistence type="inferred from homology"/>
<keyword evidence="13" id="KW-1185">Reference proteome</keyword>
<evidence type="ECO:0000259" key="11">
    <source>
        <dbReference type="PROSITE" id="PS50114"/>
    </source>
</evidence>
<dbReference type="SUPFAM" id="SSF57716">
    <property type="entry name" value="Glucocorticoid receptor-like (DNA-binding domain)"/>
    <property type="match status" value="1"/>
</dbReference>
<dbReference type="AlphaFoldDB" id="A0A835VB25"/>
<gene>
    <name evidence="12" type="ORF">HPP92_005525</name>
</gene>
<dbReference type="Pfam" id="PF00320">
    <property type="entry name" value="GATA"/>
    <property type="match status" value="1"/>
</dbReference>
<evidence type="ECO:0000256" key="10">
    <source>
        <dbReference type="SAM" id="MobiDB-lite"/>
    </source>
</evidence>
<evidence type="ECO:0000256" key="1">
    <source>
        <dbReference type="ARBA" id="ARBA00004123"/>
    </source>
</evidence>
<protein>
    <recommendedName>
        <fullName evidence="11">GATA-type domain-containing protein</fullName>
    </recommendedName>
</protein>
<dbReference type="GO" id="GO:0006355">
    <property type="term" value="P:regulation of DNA-templated transcription"/>
    <property type="evidence" value="ECO:0007669"/>
    <property type="project" value="InterPro"/>
</dbReference>
<evidence type="ECO:0000256" key="9">
    <source>
        <dbReference type="PROSITE-ProRule" id="PRU00094"/>
    </source>
</evidence>
<keyword evidence="3 9" id="KW-0863">Zinc-finger</keyword>
<dbReference type="Proteomes" id="UP000636800">
    <property type="component" value="Chromosome 2"/>
</dbReference>